<evidence type="ECO:0000313" key="10">
    <source>
        <dbReference type="Proteomes" id="UP001163046"/>
    </source>
</evidence>
<feature type="compositionally biased region" description="Polar residues" evidence="8">
    <location>
        <begin position="8"/>
        <end position="19"/>
    </location>
</feature>
<comment type="similarity">
    <text evidence="2 7">Belongs to the XK family.</text>
</comment>
<evidence type="ECO:0000256" key="7">
    <source>
        <dbReference type="RuleBase" id="RU910716"/>
    </source>
</evidence>
<dbReference type="PANTHER" id="PTHR16024">
    <property type="entry name" value="XK-RELATED PROTEIN"/>
    <property type="match status" value="1"/>
</dbReference>
<keyword evidence="6 7" id="KW-0472">Membrane</keyword>
<feature type="transmembrane region" description="Helical" evidence="7">
    <location>
        <begin position="83"/>
        <end position="104"/>
    </location>
</feature>
<evidence type="ECO:0000256" key="4">
    <source>
        <dbReference type="ARBA" id="ARBA00022692"/>
    </source>
</evidence>
<evidence type="ECO:0000256" key="1">
    <source>
        <dbReference type="ARBA" id="ARBA00004651"/>
    </source>
</evidence>
<feature type="transmembrane region" description="Helical" evidence="7">
    <location>
        <begin position="116"/>
        <end position="133"/>
    </location>
</feature>
<proteinExistence type="inferred from homology"/>
<organism evidence="9 10">
    <name type="scientific">Desmophyllum pertusum</name>
    <dbReference type="NCBI Taxonomy" id="174260"/>
    <lineage>
        <taxon>Eukaryota</taxon>
        <taxon>Metazoa</taxon>
        <taxon>Cnidaria</taxon>
        <taxon>Anthozoa</taxon>
        <taxon>Hexacorallia</taxon>
        <taxon>Scleractinia</taxon>
        <taxon>Caryophylliina</taxon>
        <taxon>Caryophylliidae</taxon>
        <taxon>Desmophyllum</taxon>
    </lineage>
</organism>
<evidence type="ECO:0000256" key="8">
    <source>
        <dbReference type="SAM" id="MobiDB-lite"/>
    </source>
</evidence>
<protein>
    <recommendedName>
        <fullName evidence="7">XK-related protein</fullName>
    </recommendedName>
</protein>
<keyword evidence="5 7" id="KW-1133">Transmembrane helix</keyword>
<feature type="transmembrane region" description="Helical" evidence="7">
    <location>
        <begin position="229"/>
        <end position="258"/>
    </location>
</feature>
<dbReference type="GO" id="GO:0005886">
    <property type="term" value="C:plasma membrane"/>
    <property type="evidence" value="ECO:0007669"/>
    <property type="project" value="UniProtKB-SubCell"/>
</dbReference>
<keyword evidence="4 7" id="KW-0812">Transmembrane</keyword>
<feature type="transmembrane region" description="Helical" evidence="7">
    <location>
        <begin position="328"/>
        <end position="346"/>
    </location>
</feature>
<dbReference type="OrthoDB" id="6356248at2759"/>
<dbReference type="InterPro" id="IPR018629">
    <property type="entry name" value="XK-rel"/>
</dbReference>
<feature type="transmembrane region" description="Helical" evidence="7">
    <location>
        <begin position="53"/>
        <end position="77"/>
    </location>
</feature>
<evidence type="ECO:0000256" key="3">
    <source>
        <dbReference type="ARBA" id="ARBA00022475"/>
    </source>
</evidence>
<accession>A0A9X0CUC3</accession>
<keyword evidence="3" id="KW-1003">Cell membrane</keyword>
<evidence type="ECO:0000256" key="5">
    <source>
        <dbReference type="ARBA" id="ARBA00022989"/>
    </source>
</evidence>
<feature type="transmembrane region" description="Helical" evidence="7">
    <location>
        <begin position="197"/>
        <end position="217"/>
    </location>
</feature>
<sequence length="370" mass="43198">MELEDVSCSHSNGTALNKPSQDRAEENNAATIPEHFDSKNPFEGRTTRLTDDLWIYVSILTFIADIGSDLLVCIKYYRERNLWWFSVTLGFVIVSSLAMQLFSAKWLLEDERRQHCFTYLLHVFHLGPVLRYWNVLKSGWKARQKNATILEFASFLGEWRDISMLRLLQAFLESAPQLVLQLYILLQRPRFELKQDWLIVVTAACSLVSLMWAILAYSKSLRDFRKQGYVLSVAGLCFQILWRISMVTSRVVAMVLFASYFKQWLFVAVGAHWIIMTMWLICQRTRFCTDEDGKEHPYREKLFSAVIGFIYIFCFFNTREGMTRKRVVLFYSIILVENSLFVSMWYPHRTFHGIMAVAALGWCGEGSRLV</sequence>
<comment type="subcellular location">
    <subcellularLocation>
        <location evidence="1">Cell membrane</location>
        <topology evidence="1">Multi-pass membrane protein</topology>
    </subcellularLocation>
    <subcellularLocation>
        <location evidence="7">Membrane</location>
        <topology evidence="7">Multi-pass membrane protein</topology>
    </subcellularLocation>
</comment>
<feature type="region of interest" description="Disordered" evidence="8">
    <location>
        <begin position="1"/>
        <end position="24"/>
    </location>
</feature>
<dbReference type="AlphaFoldDB" id="A0A9X0CUC3"/>
<evidence type="ECO:0000256" key="6">
    <source>
        <dbReference type="ARBA" id="ARBA00023136"/>
    </source>
</evidence>
<dbReference type="Pfam" id="PF09815">
    <property type="entry name" value="XK-related"/>
    <property type="match status" value="1"/>
</dbReference>
<dbReference type="InterPro" id="IPR050895">
    <property type="entry name" value="XK-related_scramblase"/>
</dbReference>
<comment type="caution">
    <text evidence="9">The sequence shown here is derived from an EMBL/GenBank/DDBJ whole genome shotgun (WGS) entry which is preliminary data.</text>
</comment>
<feature type="transmembrane region" description="Helical" evidence="7">
    <location>
        <begin position="302"/>
        <end position="322"/>
    </location>
</feature>
<dbReference type="PANTHER" id="PTHR16024:SF6">
    <property type="entry name" value="XK-RELATED PROTEIN"/>
    <property type="match status" value="1"/>
</dbReference>
<evidence type="ECO:0000313" key="9">
    <source>
        <dbReference type="EMBL" id="KAJ7373784.1"/>
    </source>
</evidence>
<gene>
    <name evidence="9" type="ORF">OS493_009106</name>
</gene>
<dbReference type="EMBL" id="MU826829">
    <property type="protein sequence ID" value="KAJ7373784.1"/>
    <property type="molecule type" value="Genomic_DNA"/>
</dbReference>
<evidence type="ECO:0000256" key="2">
    <source>
        <dbReference type="ARBA" id="ARBA00008789"/>
    </source>
</evidence>
<dbReference type="Proteomes" id="UP001163046">
    <property type="component" value="Unassembled WGS sequence"/>
</dbReference>
<reference evidence="9" key="1">
    <citation type="submission" date="2023-01" db="EMBL/GenBank/DDBJ databases">
        <title>Genome assembly of the deep-sea coral Lophelia pertusa.</title>
        <authorList>
            <person name="Herrera S."/>
            <person name="Cordes E."/>
        </authorList>
    </citation>
    <scope>NUCLEOTIDE SEQUENCE</scope>
    <source>
        <strain evidence="9">USNM1676648</strain>
        <tissue evidence="9">Polyp</tissue>
    </source>
</reference>
<keyword evidence="10" id="KW-1185">Reference proteome</keyword>
<feature type="transmembrane region" description="Helical" evidence="7">
    <location>
        <begin position="264"/>
        <end position="282"/>
    </location>
</feature>
<name>A0A9X0CUC3_9CNID</name>